<sequence length="618" mass="66873">MPEIYSLKSGELVEVSGVPSPDEGSWPATPMATHLHSEWLVPEHMTTSNIMYNALDSDIILPGHTTLALSREALLSLANHHQALANAAFAAAMEVAPPIAHPLNDDSLETVNVSRDDPSVAGKPDIGCNNVEPFEIGLEIPIIFATKNPPHRVHFEELGFGFSLESAEDVWAMSCEALSMLAENYHQTLITTCDDPSTHIGTGYSGDHDASNCGAVLPFPSMFAGEGSSQAENTSRWGALNIAGRTPLDVDALSVPNCLGMIGSIGKPTGSHGCLNALVIGVRTVARLANSKSRQAVPKCLPSQTRGSKESGRTTVEIISGFQNKTSEWRQQIGTTPSRKVDCVIENNITPAIHRITVDSTSFGTKVPLARIVPIEPEKFVPCDATCSMVAFPSDQSEYLSIWYCQAEGKDEMSTRDGPTAEIAHRPMNFPGIPSALLERPDLDPGRKYNYRRLTLTFRVKNAPDESACRPDELNSIFLDGSLAAITSHTQRCIAMVSTSMVENGNHSNWLALRARDGDSKNAAASPAAPATGSGWYSTEDRWRIHRSNYAIVVKCTREGMEDDRRVSPLARGGTLHAPWAAQQEYGSLPFIARGVRPRHGEDSSGSTIFSWEFGLGN</sequence>
<gene>
    <name evidence="1" type="ORF">DFH08DRAFT_936320</name>
</gene>
<accession>A0AAD7A2K8</accession>
<dbReference type="EMBL" id="JARIHO010000017">
    <property type="protein sequence ID" value="KAJ7348229.1"/>
    <property type="molecule type" value="Genomic_DNA"/>
</dbReference>
<evidence type="ECO:0000313" key="2">
    <source>
        <dbReference type="Proteomes" id="UP001218218"/>
    </source>
</evidence>
<name>A0AAD7A2K8_9AGAR</name>
<organism evidence="1 2">
    <name type="scientific">Mycena albidolilacea</name>
    <dbReference type="NCBI Taxonomy" id="1033008"/>
    <lineage>
        <taxon>Eukaryota</taxon>
        <taxon>Fungi</taxon>
        <taxon>Dikarya</taxon>
        <taxon>Basidiomycota</taxon>
        <taxon>Agaricomycotina</taxon>
        <taxon>Agaricomycetes</taxon>
        <taxon>Agaricomycetidae</taxon>
        <taxon>Agaricales</taxon>
        <taxon>Marasmiineae</taxon>
        <taxon>Mycenaceae</taxon>
        <taxon>Mycena</taxon>
    </lineage>
</organism>
<keyword evidence="2" id="KW-1185">Reference proteome</keyword>
<dbReference type="Proteomes" id="UP001218218">
    <property type="component" value="Unassembled WGS sequence"/>
</dbReference>
<evidence type="ECO:0000313" key="1">
    <source>
        <dbReference type="EMBL" id="KAJ7348229.1"/>
    </source>
</evidence>
<reference evidence="1" key="1">
    <citation type="submission" date="2023-03" db="EMBL/GenBank/DDBJ databases">
        <title>Massive genome expansion in bonnet fungi (Mycena s.s.) driven by repeated elements and novel gene families across ecological guilds.</title>
        <authorList>
            <consortium name="Lawrence Berkeley National Laboratory"/>
            <person name="Harder C.B."/>
            <person name="Miyauchi S."/>
            <person name="Viragh M."/>
            <person name="Kuo A."/>
            <person name="Thoen E."/>
            <person name="Andreopoulos B."/>
            <person name="Lu D."/>
            <person name="Skrede I."/>
            <person name="Drula E."/>
            <person name="Henrissat B."/>
            <person name="Morin E."/>
            <person name="Kohler A."/>
            <person name="Barry K."/>
            <person name="LaButti K."/>
            <person name="Morin E."/>
            <person name="Salamov A."/>
            <person name="Lipzen A."/>
            <person name="Mereny Z."/>
            <person name="Hegedus B."/>
            <person name="Baldrian P."/>
            <person name="Stursova M."/>
            <person name="Weitz H."/>
            <person name="Taylor A."/>
            <person name="Grigoriev I.V."/>
            <person name="Nagy L.G."/>
            <person name="Martin F."/>
            <person name="Kauserud H."/>
        </authorList>
    </citation>
    <scope>NUCLEOTIDE SEQUENCE</scope>
    <source>
        <strain evidence="1">CBHHK002</strain>
    </source>
</reference>
<comment type="caution">
    <text evidence="1">The sequence shown here is derived from an EMBL/GenBank/DDBJ whole genome shotgun (WGS) entry which is preliminary data.</text>
</comment>
<dbReference type="AlphaFoldDB" id="A0AAD7A2K8"/>
<proteinExistence type="predicted"/>
<protein>
    <submittedName>
        <fullName evidence="1">Uncharacterized protein</fullName>
    </submittedName>
</protein>